<evidence type="ECO:0000256" key="1">
    <source>
        <dbReference type="SAM" id="Phobius"/>
    </source>
</evidence>
<accession>B4KZQ3</accession>
<keyword evidence="1" id="KW-1133">Transmembrane helix</keyword>
<reference evidence="2 3" key="1">
    <citation type="journal article" date="2007" name="Nature">
        <title>Evolution of genes and genomes on the Drosophila phylogeny.</title>
        <authorList>
            <consortium name="Drosophila 12 Genomes Consortium"/>
            <person name="Clark A.G."/>
            <person name="Eisen M.B."/>
            <person name="Smith D.R."/>
            <person name="Bergman C.M."/>
            <person name="Oliver B."/>
            <person name="Markow T.A."/>
            <person name="Kaufman T.C."/>
            <person name="Kellis M."/>
            <person name="Gelbart W."/>
            <person name="Iyer V.N."/>
            <person name="Pollard D.A."/>
            <person name="Sackton T.B."/>
            <person name="Larracuente A.M."/>
            <person name="Singh N.D."/>
            <person name="Abad J.P."/>
            <person name="Abt D.N."/>
            <person name="Adryan B."/>
            <person name="Aguade M."/>
            <person name="Akashi H."/>
            <person name="Anderson W.W."/>
            <person name="Aquadro C.F."/>
            <person name="Ardell D.H."/>
            <person name="Arguello R."/>
            <person name="Artieri C.G."/>
            <person name="Barbash D.A."/>
            <person name="Barker D."/>
            <person name="Barsanti P."/>
            <person name="Batterham P."/>
            <person name="Batzoglou S."/>
            <person name="Begun D."/>
            <person name="Bhutkar A."/>
            <person name="Blanco E."/>
            <person name="Bosak S.A."/>
            <person name="Bradley R.K."/>
            <person name="Brand A.D."/>
            <person name="Brent M.R."/>
            <person name="Brooks A.N."/>
            <person name="Brown R.H."/>
            <person name="Butlin R.K."/>
            <person name="Caggese C."/>
            <person name="Calvi B.R."/>
            <person name="Bernardo de Carvalho A."/>
            <person name="Caspi A."/>
            <person name="Castrezana S."/>
            <person name="Celniker S.E."/>
            <person name="Chang J.L."/>
            <person name="Chapple C."/>
            <person name="Chatterji S."/>
            <person name="Chinwalla A."/>
            <person name="Civetta A."/>
            <person name="Clifton S.W."/>
            <person name="Comeron J.M."/>
            <person name="Costello J.C."/>
            <person name="Coyne J.A."/>
            <person name="Daub J."/>
            <person name="David R.G."/>
            <person name="Delcher A.L."/>
            <person name="Delehaunty K."/>
            <person name="Do C.B."/>
            <person name="Ebling H."/>
            <person name="Edwards K."/>
            <person name="Eickbush T."/>
            <person name="Evans J.D."/>
            <person name="Filipski A."/>
            <person name="Findeiss S."/>
            <person name="Freyhult E."/>
            <person name="Fulton L."/>
            <person name="Fulton R."/>
            <person name="Garcia A.C."/>
            <person name="Gardiner A."/>
            <person name="Garfield D.A."/>
            <person name="Garvin B.E."/>
            <person name="Gibson G."/>
            <person name="Gilbert D."/>
            <person name="Gnerre S."/>
            <person name="Godfrey J."/>
            <person name="Good R."/>
            <person name="Gotea V."/>
            <person name="Gravely B."/>
            <person name="Greenberg A.J."/>
            <person name="Griffiths-Jones S."/>
            <person name="Gross S."/>
            <person name="Guigo R."/>
            <person name="Gustafson E.A."/>
            <person name="Haerty W."/>
            <person name="Hahn M.W."/>
            <person name="Halligan D.L."/>
            <person name="Halpern A.L."/>
            <person name="Halter G.M."/>
            <person name="Han M.V."/>
            <person name="Heger A."/>
            <person name="Hillier L."/>
            <person name="Hinrichs A.S."/>
            <person name="Holmes I."/>
            <person name="Hoskins R.A."/>
            <person name="Hubisz M.J."/>
            <person name="Hultmark D."/>
            <person name="Huntley M.A."/>
            <person name="Jaffe D.B."/>
            <person name="Jagadeeshan S."/>
            <person name="Jeck W.R."/>
            <person name="Johnson J."/>
            <person name="Jones C.D."/>
            <person name="Jordan W.C."/>
            <person name="Karpen G.H."/>
            <person name="Kataoka E."/>
            <person name="Keightley P.D."/>
            <person name="Kheradpour P."/>
            <person name="Kirkness E.F."/>
            <person name="Koerich L.B."/>
            <person name="Kristiansen K."/>
            <person name="Kudrna D."/>
            <person name="Kulathinal R.J."/>
            <person name="Kumar S."/>
            <person name="Kwok R."/>
            <person name="Lander E."/>
            <person name="Langley C.H."/>
            <person name="Lapoint R."/>
            <person name="Lazzaro B.P."/>
            <person name="Lee S.J."/>
            <person name="Levesque L."/>
            <person name="Li R."/>
            <person name="Lin C.F."/>
            <person name="Lin M.F."/>
            <person name="Lindblad-Toh K."/>
            <person name="Llopart A."/>
            <person name="Long M."/>
            <person name="Low L."/>
            <person name="Lozovsky E."/>
            <person name="Lu J."/>
            <person name="Luo M."/>
            <person name="Machado C.A."/>
            <person name="Makalowski W."/>
            <person name="Marzo M."/>
            <person name="Matsuda M."/>
            <person name="Matzkin L."/>
            <person name="McAllister B."/>
            <person name="McBride C.S."/>
            <person name="McKernan B."/>
            <person name="McKernan K."/>
            <person name="Mendez-Lago M."/>
            <person name="Minx P."/>
            <person name="Mollenhauer M.U."/>
            <person name="Montooth K."/>
            <person name="Mount S.M."/>
            <person name="Mu X."/>
            <person name="Myers E."/>
            <person name="Negre B."/>
            <person name="Newfeld S."/>
            <person name="Nielsen R."/>
            <person name="Noor M.A."/>
            <person name="O'Grady P."/>
            <person name="Pachter L."/>
            <person name="Papaceit M."/>
            <person name="Parisi M.J."/>
            <person name="Parisi M."/>
            <person name="Parts L."/>
            <person name="Pedersen J.S."/>
            <person name="Pesole G."/>
            <person name="Phillippy A.M."/>
            <person name="Ponting C.P."/>
            <person name="Pop M."/>
            <person name="Porcelli D."/>
            <person name="Powell J.R."/>
            <person name="Prohaska S."/>
            <person name="Pruitt K."/>
            <person name="Puig M."/>
            <person name="Quesneville H."/>
            <person name="Ram K.R."/>
            <person name="Rand D."/>
            <person name="Rasmussen M.D."/>
            <person name="Reed L.K."/>
            <person name="Reenan R."/>
            <person name="Reily A."/>
            <person name="Remington K.A."/>
            <person name="Rieger T.T."/>
            <person name="Ritchie M.G."/>
            <person name="Robin C."/>
            <person name="Rogers Y.H."/>
            <person name="Rohde C."/>
            <person name="Rozas J."/>
            <person name="Rubenfield M.J."/>
            <person name="Ruiz A."/>
            <person name="Russo S."/>
            <person name="Salzberg S.L."/>
            <person name="Sanchez-Gracia A."/>
            <person name="Saranga D.J."/>
            <person name="Sato H."/>
            <person name="Schaeffer S.W."/>
            <person name="Schatz M.C."/>
            <person name="Schlenke T."/>
            <person name="Schwartz R."/>
            <person name="Segarra C."/>
            <person name="Singh R.S."/>
            <person name="Sirot L."/>
            <person name="Sirota M."/>
            <person name="Sisneros N.B."/>
            <person name="Smith C.D."/>
            <person name="Smith T.F."/>
            <person name="Spieth J."/>
            <person name="Stage D.E."/>
            <person name="Stark A."/>
            <person name="Stephan W."/>
            <person name="Strausberg R.L."/>
            <person name="Strempel S."/>
            <person name="Sturgill D."/>
            <person name="Sutton G."/>
            <person name="Sutton G.G."/>
            <person name="Tao W."/>
            <person name="Teichmann S."/>
            <person name="Tobari Y.N."/>
            <person name="Tomimura Y."/>
            <person name="Tsolas J.M."/>
            <person name="Valente V.L."/>
            <person name="Venter E."/>
            <person name="Venter J.C."/>
            <person name="Vicario S."/>
            <person name="Vieira F.G."/>
            <person name="Vilella A.J."/>
            <person name="Villasante A."/>
            <person name="Walenz B."/>
            <person name="Wang J."/>
            <person name="Wasserman M."/>
            <person name="Watts T."/>
            <person name="Wilson D."/>
            <person name="Wilson R.K."/>
            <person name="Wing R.A."/>
            <person name="Wolfner M.F."/>
            <person name="Wong A."/>
            <person name="Wong G.K."/>
            <person name="Wu C.I."/>
            <person name="Wu G."/>
            <person name="Yamamoto D."/>
            <person name="Yang H.P."/>
            <person name="Yang S.P."/>
            <person name="Yorke J.A."/>
            <person name="Yoshida K."/>
            <person name="Zdobnov E."/>
            <person name="Zhang P."/>
            <person name="Zhang Y."/>
            <person name="Zimin A.V."/>
            <person name="Baldwin J."/>
            <person name="Abdouelleil A."/>
            <person name="Abdulkadir J."/>
            <person name="Abebe A."/>
            <person name="Abera B."/>
            <person name="Abreu J."/>
            <person name="Acer S.C."/>
            <person name="Aftuck L."/>
            <person name="Alexander A."/>
            <person name="An P."/>
            <person name="Anderson E."/>
            <person name="Anderson S."/>
            <person name="Arachi H."/>
            <person name="Azer M."/>
            <person name="Bachantsang P."/>
            <person name="Barry A."/>
            <person name="Bayul T."/>
            <person name="Berlin A."/>
            <person name="Bessette D."/>
            <person name="Bloom T."/>
            <person name="Blye J."/>
            <person name="Boguslavskiy L."/>
            <person name="Bonnet C."/>
            <person name="Boukhgalter B."/>
            <person name="Bourzgui I."/>
            <person name="Brown A."/>
            <person name="Cahill P."/>
            <person name="Channer S."/>
            <person name="Cheshatsang Y."/>
            <person name="Chuda L."/>
            <person name="Citroen M."/>
            <person name="Collymore A."/>
            <person name="Cooke P."/>
            <person name="Costello M."/>
            <person name="D'Aco K."/>
            <person name="Daza R."/>
            <person name="De Haan G."/>
            <person name="DeGray S."/>
            <person name="DeMaso C."/>
            <person name="Dhargay N."/>
            <person name="Dooley K."/>
            <person name="Dooley E."/>
            <person name="Doricent M."/>
            <person name="Dorje P."/>
            <person name="Dorjee K."/>
            <person name="Dupes A."/>
            <person name="Elong R."/>
            <person name="Falk J."/>
            <person name="Farina A."/>
            <person name="Faro S."/>
            <person name="Ferguson D."/>
            <person name="Fisher S."/>
            <person name="Foley C.D."/>
            <person name="Franke A."/>
            <person name="Friedrich D."/>
            <person name="Gadbois L."/>
            <person name="Gearin G."/>
            <person name="Gearin C.R."/>
            <person name="Giannoukos G."/>
            <person name="Goode T."/>
            <person name="Graham J."/>
            <person name="Grandbois E."/>
            <person name="Grewal S."/>
            <person name="Gyaltsen K."/>
            <person name="Hafez N."/>
            <person name="Hagos B."/>
            <person name="Hall J."/>
            <person name="Henson C."/>
            <person name="Hollinger A."/>
            <person name="Honan T."/>
            <person name="Huard M.D."/>
            <person name="Hughes L."/>
            <person name="Hurhula B."/>
            <person name="Husby M.E."/>
            <person name="Kamat A."/>
            <person name="Kanga B."/>
            <person name="Kashin S."/>
            <person name="Khazanovich D."/>
            <person name="Kisner P."/>
            <person name="Lance K."/>
            <person name="Lara M."/>
            <person name="Lee W."/>
            <person name="Lennon N."/>
            <person name="Letendre F."/>
            <person name="LeVine R."/>
            <person name="Lipovsky A."/>
            <person name="Liu X."/>
            <person name="Liu J."/>
            <person name="Liu S."/>
            <person name="Lokyitsang T."/>
            <person name="Lokyitsang Y."/>
            <person name="Lubonja R."/>
            <person name="Lui A."/>
            <person name="MacDonald P."/>
            <person name="Magnisalis V."/>
            <person name="Maru K."/>
            <person name="Matthews C."/>
            <person name="McCusker W."/>
            <person name="McDonough S."/>
            <person name="Mehta T."/>
            <person name="Meldrim J."/>
            <person name="Meneus L."/>
            <person name="Mihai O."/>
            <person name="Mihalev A."/>
            <person name="Mihova T."/>
            <person name="Mittelman R."/>
            <person name="Mlenga V."/>
            <person name="Montmayeur A."/>
            <person name="Mulrain L."/>
            <person name="Navidi A."/>
            <person name="Naylor J."/>
            <person name="Negash T."/>
            <person name="Nguyen T."/>
            <person name="Nguyen N."/>
            <person name="Nicol R."/>
            <person name="Norbu C."/>
            <person name="Norbu N."/>
            <person name="Novod N."/>
            <person name="O'Neill B."/>
            <person name="Osman S."/>
            <person name="Markiewicz E."/>
            <person name="Oyono O.L."/>
            <person name="Patti C."/>
            <person name="Phunkhang P."/>
            <person name="Pierre F."/>
            <person name="Priest M."/>
            <person name="Raghuraman S."/>
            <person name="Rege F."/>
            <person name="Reyes R."/>
            <person name="Rise C."/>
            <person name="Rogov P."/>
            <person name="Ross K."/>
            <person name="Ryan E."/>
            <person name="Settipalli S."/>
            <person name="Shea T."/>
            <person name="Sherpa N."/>
            <person name="Shi L."/>
            <person name="Shih D."/>
            <person name="Sparrow T."/>
            <person name="Spaulding J."/>
            <person name="Stalker J."/>
            <person name="Stange-Thomann N."/>
            <person name="Stavropoulos S."/>
            <person name="Stone C."/>
            <person name="Strader C."/>
            <person name="Tesfaye S."/>
            <person name="Thomson T."/>
            <person name="Thoulutsang Y."/>
            <person name="Thoulutsang D."/>
            <person name="Topham K."/>
            <person name="Topping I."/>
            <person name="Tsamla T."/>
            <person name="Vassiliev H."/>
            <person name="Vo A."/>
            <person name="Wangchuk T."/>
            <person name="Wangdi T."/>
            <person name="Weiand M."/>
            <person name="Wilkinson J."/>
            <person name="Wilson A."/>
            <person name="Yadav S."/>
            <person name="Young G."/>
            <person name="Yu Q."/>
            <person name="Zembek L."/>
            <person name="Zhong D."/>
            <person name="Zimmer A."/>
            <person name="Zwirko Z."/>
            <person name="Jaffe D.B."/>
            <person name="Alvarez P."/>
            <person name="Brockman W."/>
            <person name="Butler J."/>
            <person name="Chin C."/>
            <person name="Gnerre S."/>
            <person name="Grabherr M."/>
            <person name="Kleber M."/>
            <person name="Mauceli E."/>
            <person name="MacCallum I."/>
        </authorList>
    </citation>
    <scope>NUCLEOTIDE SEQUENCE [LARGE SCALE GENOMIC DNA]</scope>
    <source>
        <strain evidence="3">Tucson 15081-1352.22</strain>
    </source>
</reference>
<organism evidence="2 3">
    <name type="scientific">Drosophila mojavensis</name>
    <name type="common">Fruit fly</name>
    <dbReference type="NCBI Taxonomy" id="7230"/>
    <lineage>
        <taxon>Eukaryota</taxon>
        <taxon>Metazoa</taxon>
        <taxon>Ecdysozoa</taxon>
        <taxon>Arthropoda</taxon>
        <taxon>Hexapoda</taxon>
        <taxon>Insecta</taxon>
        <taxon>Pterygota</taxon>
        <taxon>Neoptera</taxon>
        <taxon>Endopterygota</taxon>
        <taxon>Diptera</taxon>
        <taxon>Brachycera</taxon>
        <taxon>Muscomorpha</taxon>
        <taxon>Ephydroidea</taxon>
        <taxon>Drosophilidae</taxon>
        <taxon>Drosophila</taxon>
    </lineage>
</organism>
<proteinExistence type="predicted"/>
<dbReference type="EMBL" id="CH933809">
    <property type="protein sequence ID" value="EDW19009.2"/>
    <property type="molecule type" value="Genomic_DNA"/>
</dbReference>
<evidence type="ECO:0000313" key="2">
    <source>
        <dbReference type="EMBL" id="EDW19009.2"/>
    </source>
</evidence>
<keyword evidence="1" id="KW-0812">Transmembrane</keyword>
<dbReference type="AlphaFoldDB" id="B4KZQ3"/>
<dbReference type="HOGENOM" id="CLU_197014_0_0_1"/>
<protein>
    <submittedName>
        <fullName evidence="2">Uncharacterized protein</fullName>
    </submittedName>
</protein>
<dbReference type="Proteomes" id="UP000009192">
    <property type="component" value="Unassembled WGS sequence"/>
</dbReference>
<feature type="transmembrane region" description="Helical" evidence="1">
    <location>
        <begin position="31"/>
        <end position="49"/>
    </location>
</feature>
<evidence type="ECO:0000313" key="3">
    <source>
        <dbReference type="Proteomes" id="UP000009192"/>
    </source>
</evidence>
<keyword evidence="3" id="KW-1185">Reference proteome</keyword>
<keyword evidence="1" id="KW-0472">Membrane</keyword>
<dbReference type="KEGG" id="dmo:Dmoj_GI11768"/>
<gene>
    <name evidence="2" type="primary">Dmoj\GI11768</name>
    <name evidence="2" type="ORF">Dmoj_GI11768</name>
</gene>
<sequence length="118" mass="13627">MPDDRRIFKCRPSEAERSVQFFRSVEDASPFIMAKFVLLLLVCAFVVVCTGDEVKKDSTALDDIQATIEARLKEVKDYFNEHVDQEKVKEFVEKFGENAKKFLTDTQKEAEKLTEKKA</sequence>
<dbReference type="InParanoid" id="B4KZQ3"/>
<name>B4KZQ3_DROMO</name>